<evidence type="ECO:0000313" key="2">
    <source>
        <dbReference type="EMBL" id="WAL60630.1"/>
    </source>
</evidence>
<gene>
    <name evidence="2" type="ORF">OXH18_01135</name>
</gene>
<dbReference type="InterPro" id="IPR000160">
    <property type="entry name" value="GGDEF_dom"/>
</dbReference>
<evidence type="ECO:0000259" key="1">
    <source>
        <dbReference type="PROSITE" id="PS50887"/>
    </source>
</evidence>
<dbReference type="Pfam" id="PF00990">
    <property type="entry name" value="GGDEF"/>
    <property type="match status" value="1"/>
</dbReference>
<feature type="domain" description="GGDEF" evidence="1">
    <location>
        <begin position="441"/>
        <end position="574"/>
    </location>
</feature>
<dbReference type="SMART" id="SM00267">
    <property type="entry name" value="GGDEF"/>
    <property type="match status" value="1"/>
</dbReference>
<dbReference type="EMBL" id="CP113797">
    <property type="protein sequence ID" value="WAL60630.1"/>
    <property type="molecule type" value="Genomic_DNA"/>
</dbReference>
<dbReference type="GO" id="GO:1902201">
    <property type="term" value="P:negative regulation of bacterial-type flagellum-dependent cell motility"/>
    <property type="evidence" value="ECO:0007669"/>
    <property type="project" value="TreeGrafter"/>
</dbReference>
<dbReference type="InterPro" id="IPR043128">
    <property type="entry name" value="Rev_trsase/Diguanyl_cyclase"/>
</dbReference>
<dbReference type="GO" id="GO:0005886">
    <property type="term" value="C:plasma membrane"/>
    <property type="evidence" value="ECO:0007669"/>
    <property type="project" value="TreeGrafter"/>
</dbReference>
<dbReference type="Gene3D" id="3.30.70.270">
    <property type="match status" value="1"/>
</dbReference>
<dbReference type="SMART" id="SM00065">
    <property type="entry name" value="GAF"/>
    <property type="match status" value="1"/>
</dbReference>
<dbReference type="GO" id="GO:0043709">
    <property type="term" value="P:cell adhesion involved in single-species biofilm formation"/>
    <property type="evidence" value="ECO:0007669"/>
    <property type="project" value="TreeGrafter"/>
</dbReference>
<dbReference type="GO" id="GO:0052621">
    <property type="term" value="F:diguanylate cyclase activity"/>
    <property type="evidence" value="ECO:0007669"/>
    <property type="project" value="TreeGrafter"/>
</dbReference>
<dbReference type="PROSITE" id="PS50887">
    <property type="entry name" value="GGDEF"/>
    <property type="match status" value="1"/>
</dbReference>
<dbReference type="InterPro" id="IPR029016">
    <property type="entry name" value="GAF-like_dom_sf"/>
</dbReference>
<dbReference type="FunFam" id="3.30.70.270:FF:000001">
    <property type="entry name" value="Diguanylate cyclase domain protein"/>
    <property type="match status" value="1"/>
</dbReference>
<organism evidence="2 3">
    <name type="scientific">Thermocoleostomius sinensis A174</name>
    <dbReference type="NCBI Taxonomy" id="2016057"/>
    <lineage>
        <taxon>Bacteria</taxon>
        <taxon>Bacillati</taxon>
        <taxon>Cyanobacteriota</taxon>
        <taxon>Cyanophyceae</taxon>
        <taxon>Oculatellales</taxon>
        <taxon>Oculatellaceae</taxon>
        <taxon>Thermocoleostomius</taxon>
    </lineage>
</organism>
<dbReference type="PANTHER" id="PTHR45138:SF9">
    <property type="entry name" value="DIGUANYLATE CYCLASE DGCM-RELATED"/>
    <property type="match status" value="1"/>
</dbReference>
<dbReference type="CDD" id="cd01949">
    <property type="entry name" value="GGDEF"/>
    <property type="match status" value="1"/>
</dbReference>
<dbReference type="SUPFAM" id="SSF55781">
    <property type="entry name" value="GAF domain-like"/>
    <property type="match status" value="1"/>
</dbReference>
<dbReference type="PANTHER" id="PTHR45138">
    <property type="entry name" value="REGULATORY COMPONENTS OF SENSORY TRANSDUCTION SYSTEM"/>
    <property type="match status" value="1"/>
</dbReference>
<sequence length="574" mass="65361">MKSRWKQIYPWIKSAVLNLDSIDHFLRQMVEKIAAVYEADCLLWTGVEWGVTDALRVYGTPKAICQCASELDFVCTPIDRLSDATDDIEDRARNLDLSQTVHQFHPQSLPSWLLEQQRTPQLRQLDTGDLVIPVTSRVPSPKTAEDMALMANPLQFVLQLNRSAPQGTPDAIHSHIFSAASTAAPNCLIQGWTVEELESIDVLCSQIGLAYSALYWRQRLEQSRQQAALLGRISRLLNSTLNPDEIVDRIVAELGYELQCDRSILVYLRHQPVSILATWDHPERDLMPLEPEQLDREDWQAAIELFLQDGASYLQLSVNEPDFNPLQRWLQASRVQSVLLVPLFIQAEFFGAVALLSYYDHRYYLLDELQMVRQVADQAAIALTNAQHYQRLWLKKEDLQQQNSTLQQEAARDELTQLLNRRALERELNQLSTRTLWTVQATFSIIVCDIDYFKQVNDAHGHLIGDVVLQSLAQRLQSQLRRGTLAYRYGGEEFVIVLADTSLNQATDVGERLRQAICSAPVPTQVGPIEVTASFGVAQQDVLRDHSAWEVFNRADRALYEAKRLGRDRVYALS</sequence>
<dbReference type="SUPFAM" id="SSF55073">
    <property type="entry name" value="Nucleotide cyclase"/>
    <property type="match status" value="1"/>
</dbReference>
<dbReference type="InterPro" id="IPR029787">
    <property type="entry name" value="Nucleotide_cyclase"/>
</dbReference>
<evidence type="ECO:0000313" key="3">
    <source>
        <dbReference type="Proteomes" id="UP001163152"/>
    </source>
</evidence>
<name>A0A9E8ZG71_9CYAN</name>
<dbReference type="Pfam" id="PF01590">
    <property type="entry name" value="GAF"/>
    <property type="match status" value="1"/>
</dbReference>
<protein>
    <submittedName>
        <fullName evidence="2">Sensor domain-containing diguanylate cyclase</fullName>
    </submittedName>
</protein>
<dbReference type="RefSeq" id="WP_268610590.1">
    <property type="nucleotide sequence ID" value="NZ_CP113797.1"/>
</dbReference>
<dbReference type="Proteomes" id="UP001163152">
    <property type="component" value="Chromosome"/>
</dbReference>
<dbReference type="NCBIfam" id="TIGR00254">
    <property type="entry name" value="GGDEF"/>
    <property type="match status" value="1"/>
</dbReference>
<reference evidence="2" key="1">
    <citation type="submission" date="2022-12" db="EMBL/GenBank/DDBJ databases">
        <title>Polyphasic identification of a Novel Hot-Spring Cyanobacterium Ocullathermofonsia sinensis gen nov. sp. nov. and Genomic Insights on its Adaptations to the Thermal Habitat.</title>
        <authorList>
            <person name="Daroch M."/>
            <person name="Tang J."/>
            <person name="Jiang Y."/>
        </authorList>
    </citation>
    <scope>NUCLEOTIDE SEQUENCE</scope>
    <source>
        <strain evidence="2">PKUAC-SCTA174</strain>
    </source>
</reference>
<accession>A0A9E8ZG71</accession>
<dbReference type="InterPro" id="IPR003018">
    <property type="entry name" value="GAF"/>
</dbReference>
<dbReference type="Gene3D" id="3.30.450.40">
    <property type="match status" value="1"/>
</dbReference>
<dbReference type="AlphaFoldDB" id="A0A9E8ZG71"/>
<dbReference type="KEGG" id="tsin:OXH18_01135"/>
<keyword evidence="3" id="KW-1185">Reference proteome</keyword>
<proteinExistence type="predicted"/>
<dbReference type="InterPro" id="IPR050469">
    <property type="entry name" value="Diguanylate_Cyclase"/>
</dbReference>